<gene>
    <name evidence="2" type="ORF">ACFQGD_31315</name>
</gene>
<accession>A0ABW2CBJ2</accession>
<evidence type="ECO:0000313" key="2">
    <source>
        <dbReference type="EMBL" id="MFC6871620.1"/>
    </source>
</evidence>
<name>A0ABW2CBJ2_9PSEU</name>
<organism evidence="2 3">
    <name type="scientific">Haloechinothrix salitolerans</name>
    <dbReference type="NCBI Taxonomy" id="926830"/>
    <lineage>
        <taxon>Bacteria</taxon>
        <taxon>Bacillati</taxon>
        <taxon>Actinomycetota</taxon>
        <taxon>Actinomycetes</taxon>
        <taxon>Pseudonocardiales</taxon>
        <taxon>Pseudonocardiaceae</taxon>
        <taxon>Haloechinothrix</taxon>
    </lineage>
</organism>
<keyword evidence="1" id="KW-0812">Transmembrane</keyword>
<reference evidence="3" key="1">
    <citation type="journal article" date="2019" name="Int. J. Syst. Evol. Microbiol.">
        <title>The Global Catalogue of Microorganisms (GCM) 10K type strain sequencing project: providing services to taxonomists for standard genome sequencing and annotation.</title>
        <authorList>
            <consortium name="The Broad Institute Genomics Platform"/>
            <consortium name="The Broad Institute Genome Sequencing Center for Infectious Disease"/>
            <person name="Wu L."/>
            <person name="Ma J."/>
        </authorList>
    </citation>
    <scope>NUCLEOTIDE SEQUENCE [LARGE SCALE GENOMIC DNA]</scope>
    <source>
        <strain evidence="3">KCTC 32255</strain>
    </source>
</reference>
<feature type="transmembrane region" description="Helical" evidence="1">
    <location>
        <begin position="97"/>
        <end position="117"/>
    </location>
</feature>
<dbReference type="Proteomes" id="UP001596337">
    <property type="component" value="Unassembled WGS sequence"/>
</dbReference>
<keyword evidence="1" id="KW-1133">Transmembrane helix</keyword>
<dbReference type="InterPro" id="IPR007713">
    <property type="entry name" value="TMP_rpt"/>
</dbReference>
<dbReference type="EMBL" id="JBHSXX010000001">
    <property type="protein sequence ID" value="MFC6871620.1"/>
    <property type="molecule type" value="Genomic_DNA"/>
</dbReference>
<evidence type="ECO:0000313" key="3">
    <source>
        <dbReference type="Proteomes" id="UP001596337"/>
    </source>
</evidence>
<sequence length="906" mass="91169">MALTIGELVGYLSVDNSGWRRGLAQGRKELDGFSRDANGRLRDVRGRFVAEGDASGRGFARGLNGGIGSIFGVVSGVTGVVAALVTNVGGATLRLGVMAGAANLAGSGLGALAGGAATASGSLLLLPAAITAGAAAMVTLKVGMSGFGEAMSSMDDPKKFAESLDKLAPSARETAVAVRELSPAWREVQRSVQQELFAEMGSVVRQLGGSYLPILREGMTGVASSFGVAAAGAAGFLREAQTMNDTRAIFASTETVVADLAGATGPLLAVFRDVAAVGAEMLPGLSAGAGDAAQRFADFIATARQTGELAEWISNGMSAVGDLAQLLGNVGGIIAAVFSAAQGSGVTTLSVLVQATGAARDFLRSAEGMQALTQIFGGISAAGSGLRPVLFELGNAFTNSIAPAVAEIGPVIGEAVASLSRAVGPLGQVFAAVAPLAALLARVLAEQLAGAIERLAPYVVRLADYLAANPALLTSIATAAGVAAVAFGPLSGVLAGLGTVFGTIGRFVGPLLNLVGGVGGLGRALSFLTGPVGIVLGLLTALYAGNEQFRNAVNNLLGVLGGLVGQIVSALSPALSAIAGVFSTIANAAAPLIEKLAVGLVPIIQKAAEILSLVVTAASPLIELLGNLLAGAIGFVGERLAGLVSDFEPLINIITSVALPILDSLLGTVISVFQNGIVPIIQGAVSVVSGIIQTAMSLVKGDWSGAWEGIKKIASGALEMLKGAIRGGIDLVVGIFRDLPGVLLGMLRDAGSWLYETGKSIVQGLVNGIGAVGKWIKDKIMGFVSSAWEGVKSFFGINSPSRLMMGAGINIGEGLIIGVDKMSDKFNRAFLDMATPPPIPPAVIPAPRIAAPAGVDFVRNLAPFEARRGAAGGGPVVHVTNHYPQAEPTSTTVNRGLQYAGALGWG</sequence>
<comment type="caution">
    <text evidence="2">The sequence shown here is derived from an EMBL/GenBank/DDBJ whole genome shotgun (WGS) entry which is preliminary data.</text>
</comment>
<keyword evidence="1" id="KW-0472">Membrane</keyword>
<dbReference type="Pfam" id="PF05017">
    <property type="entry name" value="TMP"/>
    <property type="match status" value="2"/>
</dbReference>
<proteinExistence type="predicted"/>
<feature type="transmembrane region" description="Helical" evidence="1">
    <location>
        <begin position="66"/>
        <end position="85"/>
    </location>
</feature>
<evidence type="ECO:0008006" key="4">
    <source>
        <dbReference type="Google" id="ProtNLM"/>
    </source>
</evidence>
<evidence type="ECO:0000256" key="1">
    <source>
        <dbReference type="SAM" id="Phobius"/>
    </source>
</evidence>
<feature type="transmembrane region" description="Helical" evidence="1">
    <location>
        <begin position="123"/>
        <end position="144"/>
    </location>
</feature>
<feature type="transmembrane region" description="Helical" evidence="1">
    <location>
        <begin position="524"/>
        <end position="545"/>
    </location>
</feature>
<feature type="transmembrane region" description="Helical" evidence="1">
    <location>
        <begin position="552"/>
        <end position="571"/>
    </location>
</feature>
<dbReference type="RefSeq" id="WP_345391524.1">
    <property type="nucleotide sequence ID" value="NZ_BAABLA010000007.1"/>
</dbReference>
<protein>
    <recommendedName>
        <fullName evidence="4">Phage-related protein</fullName>
    </recommendedName>
</protein>
<keyword evidence="3" id="KW-1185">Reference proteome</keyword>